<dbReference type="EMBL" id="LK032476">
    <property type="protein sequence ID" value="CDY40629.1"/>
    <property type="molecule type" value="Genomic_DNA"/>
</dbReference>
<keyword evidence="3" id="KW-1185">Reference proteome</keyword>
<dbReference type="Proteomes" id="UP000028999">
    <property type="component" value="Unassembled WGS sequence"/>
</dbReference>
<organism evidence="2 3">
    <name type="scientific">Brassica napus</name>
    <name type="common">Rape</name>
    <dbReference type="NCBI Taxonomy" id="3708"/>
    <lineage>
        <taxon>Eukaryota</taxon>
        <taxon>Viridiplantae</taxon>
        <taxon>Streptophyta</taxon>
        <taxon>Embryophyta</taxon>
        <taxon>Tracheophyta</taxon>
        <taxon>Spermatophyta</taxon>
        <taxon>Magnoliopsida</taxon>
        <taxon>eudicotyledons</taxon>
        <taxon>Gunneridae</taxon>
        <taxon>Pentapetalae</taxon>
        <taxon>rosids</taxon>
        <taxon>malvids</taxon>
        <taxon>Brassicales</taxon>
        <taxon>Brassicaceae</taxon>
        <taxon>Brassiceae</taxon>
        <taxon>Brassica</taxon>
    </lineage>
</organism>
<protein>
    <submittedName>
        <fullName evidence="2">BnaA03g53340D protein</fullName>
    </submittedName>
</protein>
<gene>
    <name evidence="2" type="primary">BnaA03g53340D</name>
    <name evidence="2" type="ORF">GSBRNA2T00071482001</name>
</gene>
<dbReference type="GO" id="GO:0006412">
    <property type="term" value="P:translation"/>
    <property type="evidence" value="ECO:0007669"/>
    <property type="project" value="InterPro"/>
</dbReference>
<dbReference type="SUPFAM" id="SSF46906">
    <property type="entry name" value="Ribosomal protein L11, C-terminal domain"/>
    <property type="match status" value="1"/>
</dbReference>
<dbReference type="STRING" id="3708.A0A078HTI2"/>
<evidence type="ECO:0000313" key="3">
    <source>
        <dbReference type="Proteomes" id="UP000028999"/>
    </source>
</evidence>
<dbReference type="InterPro" id="IPR020783">
    <property type="entry name" value="Ribosomal_uL11_C"/>
</dbReference>
<feature type="domain" description="Large ribosomal subunit protein uL11 C-terminal" evidence="1">
    <location>
        <begin position="2"/>
        <end position="21"/>
    </location>
</feature>
<dbReference type="Pfam" id="PF00298">
    <property type="entry name" value="Ribosomal_L11"/>
    <property type="match status" value="1"/>
</dbReference>
<dbReference type="AlphaFoldDB" id="A0A078HTI2"/>
<dbReference type="GO" id="GO:0003735">
    <property type="term" value="F:structural constituent of ribosome"/>
    <property type="evidence" value="ECO:0007669"/>
    <property type="project" value="InterPro"/>
</dbReference>
<dbReference type="Gramene" id="CDY40629">
    <property type="protein sequence ID" value="CDY40629"/>
    <property type="gene ID" value="GSBRNA2T00071482001"/>
</dbReference>
<proteinExistence type="predicted"/>
<evidence type="ECO:0000259" key="1">
    <source>
        <dbReference type="Pfam" id="PF00298"/>
    </source>
</evidence>
<name>A0A078HTI2_BRANA</name>
<sequence length="26" mass="2791">MPLESICKSIIGTANSMGIKIVQDLE</sequence>
<reference evidence="2 3" key="1">
    <citation type="journal article" date="2014" name="Science">
        <title>Plant genetics. Early allopolyploid evolution in the post-Neolithic Brassica napus oilseed genome.</title>
        <authorList>
            <person name="Chalhoub B."/>
            <person name="Denoeud F."/>
            <person name="Liu S."/>
            <person name="Parkin I.A."/>
            <person name="Tang H."/>
            <person name="Wang X."/>
            <person name="Chiquet J."/>
            <person name="Belcram H."/>
            <person name="Tong C."/>
            <person name="Samans B."/>
            <person name="Correa M."/>
            <person name="Da Silva C."/>
            <person name="Just J."/>
            <person name="Falentin C."/>
            <person name="Koh C.S."/>
            <person name="Le Clainche I."/>
            <person name="Bernard M."/>
            <person name="Bento P."/>
            <person name="Noel B."/>
            <person name="Labadie K."/>
            <person name="Alberti A."/>
            <person name="Charles M."/>
            <person name="Arnaud D."/>
            <person name="Guo H."/>
            <person name="Daviaud C."/>
            <person name="Alamery S."/>
            <person name="Jabbari K."/>
            <person name="Zhao M."/>
            <person name="Edger P.P."/>
            <person name="Chelaifa H."/>
            <person name="Tack D."/>
            <person name="Lassalle G."/>
            <person name="Mestiri I."/>
            <person name="Schnel N."/>
            <person name="Le Paslier M.C."/>
            <person name="Fan G."/>
            <person name="Renault V."/>
            <person name="Bayer P.E."/>
            <person name="Golicz A.A."/>
            <person name="Manoli S."/>
            <person name="Lee T.H."/>
            <person name="Thi V.H."/>
            <person name="Chalabi S."/>
            <person name="Hu Q."/>
            <person name="Fan C."/>
            <person name="Tollenaere R."/>
            <person name="Lu Y."/>
            <person name="Battail C."/>
            <person name="Shen J."/>
            <person name="Sidebottom C.H."/>
            <person name="Wang X."/>
            <person name="Canaguier A."/>
            <person name="Chauveau A."/>
            <person name="Berard A."/>
            <person name="Deniot G."/>
            <person name="Guan M."/>
            <person name="Liu Z."/>
            <person name="Sun F."/>
            <person name="Lim Y.P."/>
            <person name="Lyons E."/>
            <person name="Town C.D."/>
            <person name="Bancroft I."/>
            <person name="Wang X."/>
            <person name="Meng J."/>
            <person name="Ma J."/>
            <person name="Pires J.C."/>
            <person name="King G.J."/>
            <person name="Brunel D."/>
            <person name="Delourme R."/>
            <person name="Renard M."/>
            <person name="Aury J.M."/>
            <person name="Adams K.L."/>
            <person name="Batley J."/>
            <person name="Snowdon R.J."/>
            <person name="Tost J."/>
            <person name="Edwards D."/>
            <person name="Zhou Y."/>
            <person name="Hua W."/>
            <person name="Sharpe A.G."/>
            <person name="Paterson A.H."/>
            <person name="Guan C."/>
            <person name="Wincker P."/>
        </authorList>
    </citation>
    <scope>NUCLEOTIDE SEQUENCE [LARGE SCALE GENOMIC DNA]</scope>
    <source>
        <strain evidence="3">cv. Darmor-bzh</strain>
    </source>
</reference>
<dbReference type="Gene3D" id="1.10.10.250">
    <property type="entry name" value="Ribosomal protein L11, C-terminal domain"/>
    <property type="match status" value="1"/>
</dbReference>
<dbReference type="InterPro" id="IPR036769">
    <property type="entry name" value="Ribosomal_uL11_C_sf"/>
</dbReference>
<dbReference type="GO" id="GO:0005840">
    <property type="term" value="C:ribosome"/>
    <property type="evidence" value="ECO:0007669"/>
    <property type="project" value="InterPro"/>
</dbReference>
<dbReference type="PaxDb" id="3708-A0A078HTI2"/>
<accession>A0A078HTI2</accession>
<evidence type="ECO:0000313" key="2">
    <source>
        <dbReference type="EMBL" id="CDY40629.1"/>
    </source>
</evidence>